<evidence type="ECO:0000256" key="1">
    <source>
        <dbReference type="SAM" id="SignalP"/>
    </source>
</evidence>
<keyword evidence="1" id="KW-0732">Signal</keyword>
<evidence type="ECO:0000313" key="4">
    <source>
        <dbReference type="Proteomes" id="UP000464675"/>
    </source>
</evidence>
<dbReference type="AlphaFoldDB" id="A0A6P1TEY9"/>
<gene>
    <name evidence="3" type="ORF">GTQ55_15435</name>
    <name evidence="2" type="ORF">HNQ53_002853</name>
</gene>
<dbReference type="RefSeq" id="WP_161859531.1">
    <property type="nucleotide sequence ID" value="NZ_CP047491.1"/>
</dbReference>
<dbReference type="Proteomes" id="UP000563601">
    <property type="component" value="Unassembled WGS sequence"/>
</dbReference>
<sequence length="159" mass="17875">MKNMMQGLIAVLLISIMSGAVAYSGRTVEESGLSGSWWPRRNLDEVVTEISKMKPTEITLQVSPKNQARITRAYPDGSIETTESISFQQVGSLFYWKFRREDGLEYQLVLGGWKLKGRRSILFGHLYLANSKHGLFNGWPVTVQLTNKGTEHDNTAPVL</sequence>
<feature type="signal peptide" evidence="1">
    <location>
        <begin position="1"/>
        <end position="22"/>
    </location>
</feature>
<evidence type="ECO:0000313" key="5">
    <source>
        <dbReference type="Proteomes" id="UP000563601"/>
    </source>
</evidence>
<dbReference type="Proteomes" id="UP000464675">
    <property type="component" value="Chromosome"/>
</dbReference>
<accession>A0A6P1TEY9</accession>
<protein>
    <submittedName>
        <fullName evidence="2">Uncharacterized protein</fullName>
    </submittedName>
</protein>
<proteinExistence type="predicted"/>
<name>A0A6P1TEY9_9GAMM</name>
<evidence type="ECO:0000313" key="3">
    <source>
        <dbReference type="EMBL" id="QHQ40233.1"/>
    </source>
</evidence>
<organism evidence="2 5">
    <name type="scientific">Microbulbifer hydrolyticus</name>
    <dbReference type="NCBI Taxonomy" id="48074"/>
    <lineage>
        <taxon>Bacteria</taxon>
        <taxon>Pseudomonadati</taxon>
        <taxon>Pseudomonadota</taxon>
        <taxon>Gammaproteobacteria</taxon>
        <taxon>Cellvibrionales</taxon>
        <taxon>Microbulbiferaceae</taxon>
        <taxon>Microbulbifer</taxon>
    </lineage>
</organism>
<reference evidence="3 4" key="1">
    <citation type="submission" date="2020-01" db="EMBL/GenBank/DDBJ databases">
        <title>The possibility of degradation of plastic by Microbulbifer hydrolyticus IRE-31.</title>
        <authorList>
            <person name="Liu L."/>
        </authorList>
    </citation>
    <scope>NUCLEOTIDE SEQUENCE [LARGE SCALE GENOMIC DNA]</scope>
    <source>
        <strain evidence="3 4">IRE-31</strain>
    </source>
</reference>
<evidence type="ECO:0000313" key="2">
    <source>
        <dbReference type="EMBL" id="MBB5212628.1"/>
    </source>
</evidence>
<keyword evidence="4" id="KW-1185">Reference proteome</keyword>
<reference evidence="2 5" key="2">
    <citation type="submission" date="2020-08" db="EMBL/GenBank/DDBJ databases">
        <title>Genomic Encyclopedia of Type Strains, Phase IV (KMG-IV): sequencing the most valuable type-strain genomes for metagenomic binning, comparative biology and taxonomic classification.</title>
        <authorList>
            <person name="Goeker M."/>
        </authorList>
    </citation>
    <scope>NUCLEOTIDE SEQUENCE [LARGE SCALE GENOMIC DNA]</scope>
    <source>
        <strain evidence="2 5">DSM 11525</strain>
    </source>
</reference>
<feature type="chain" id="PRO_5044645727" evidence="1">
    <location>
        <begin position="23"/>
        <end position="159"/>
    </location>
</feature>
<dbReference type="EMBL" id="CP047491">
    <property type="protein sequence ID" value="QHQ40233.1"/>
    <property type="molecule type" value="Genomic_DNA"/>
</dbReference>
<dbReference type="EMBL" id="JACHHR010000003">
    <property type="protein sequence ID" value="MBB5212628.1"/>
    <property type="molecule type" value="Genomic_DNA"/>
</dbReference>